<evidence type="ECO:0000313" key="2">
    <source>
        <dbReference type="EMBL" id="MBW2962920.1"/>
    </source>
</evidence>
<sequence>MHNYIHTKYAEIYIKEGIVFFRYLTIEDFDEHVAKELVAIRLQLQREQTYPVLCDVRALNIPSKKARNYLSIEGSLLVSAIAYWADPHTTKELTDFFLKINPPLVPSAIFTAKEEAIMYLKAFIS</sequence>
<organism evidence="2 3">
    <name type="scientific">Mesonia aestuariivivens</name>
    <dbReference type="NCBI Taxonomy" id="2796128"/>
    <lineage>
        <taxon>Bacteria</taxon>
        <taxon>Pseudomonadati</taxon>
        <taxon>Bacteroidota</taxon>
        <taxon>Flavobacteriia</taxon>
        <taxon>Flavobacteriales</taxon>
        <taxon>Flavobacteriaceae</taxon>
        <taxon>Mesonia</taxon>
    </lineage>
</organism>
<keyword evidence="3" id="KW-1185">Reference proteome</keyword>
<dbReference type="Proteomes" id="UP000719267">
    <property type="component" value="Unassembled WGS sequence"/>
</dbReference>
<dbReference type="RefSeq" id="WP_219041204.1">
    <property type="nucleotide sequence ID" value="NZ_JAHWDF010000021.1"/>
</dbReference>
<comment type="caution">
    <text evidence="2">The sequence shown here is derived from an EMBL/GenBank/DDBJ whole genome shotgun (WGS) entry which is preliminary data.</text>
</comment>
<evidence type="ECO:0000313" key="3">
    <source>
        <dbReference type="Proteomes" id="UP000719267"/>
    </source>
</evidence>
<proteinExistence type="predicted"/>
<dbReference type="Pfam" id="PF25056">
    <property type="entry name" value="DUF7793"/>
    <property type="match status" value="1"/>
</dbReference>
<dbReference type="InterPro" id="IPR056695">
    <property type="entry name" value="DUF7793"/>
</dbReference>
<accession>A0ABS6W4X7</accession>
<dbReference type="EMBL" id="JAHWDF010000021">
    <property type="protein sequence ID" value="MBW2962920.1"/>
    <property type="molecule type" value="Genomic_DNA"/>
</dbReference>
<feature type="domain" description="DUF7793" evidence="1">
    <location>
        <begin position="12"/>
        <end position="123"/>
    </location>
</feature>
<reference evidence="2 3" key="1">
    <citation type="submission" date="2021-07" db="EMBL/GenBank/DDBJ databases">
        <title>Mesonia aestuariivivens sp. nov., isolated from a tidal flat.</title>
        <authorList>
            <person name="Kim Y.-O."/>
            <person name="Yoon J.-H."/>
        </authorList>
    </citation>
    <scope>NUCLEOTIDE SEQUENCE [LARGE SCALE GENOMIC DNA]</scope>
    <source>
        <strain evidence="2 3">JHPTF-M18</strain>
    </source>
</reference>
<gene>
    <name evidence="2" type="ORF">KW502_14105</name>
</gene>
<evidence type="ECO:0000259" key="1">
    <source>
        <dbReference type="Pfam" id="PF25056"/>
    </source>
</evidence>
<name>A0ABS6W4X7_9FLAO</name>
<protein>
    <recommendedName>
        <fullName evidence="1">DUF7793 domain-containing protein</fullName>
    </recommendedName>
</protein>